<dbReference type="AlphaFoldDB" id="A0AAJ4A347"/>
<dbReference type="SUPFAM" id="SSF53300">
    <property type="entry name" value="vWA-like"/>
    <property type="match status" value="1"/>
</dbReference>
<keyword evidence="4 5" id="KW-0472">Membrane</keyword>
<evidence type="ECO:0000256" key="3">
    <source>
        <dbReference type="ARBA" id="ARBA00022989"/>
    </source>
</evidence>
<dbReference type="KEGG" id="suln:FJR47_02960"/>
<reference evidence="8" key="1">
    <citation type="submission" date="2019-06" db="EMBL/GenBank/DDBJ databases">
        <title>Sulfurimonas gotlandica sp. nov., a chemoautotrophic and psychrotolerant epsilonproteobacterium isolated from a pelagic redoxcline, and an emended description of the genus Sulfurimonas.</title>
        <authorList>
            <person name="Wang S."/>
            <person name="Jiang L."/>
            <person name="Shao Z."/>
        </authorList>
    </citation>
    <scope>NUCLEOTIDE SEQUENCE [LARGE SCALE GENOMIC DNA]</scope>
    <source>
        <strain evidence="8">1-1N</strain>
    </source>
</reference>
<dbReference type="Pfam" id="PF00092">
    <property type="entry name" value="VWA"/>
    <property type="match status" value="1"/>
</dbReference>
<dbReference type="InterPro" id="IPR036465">
    <property type="entry name" value="vWFA_dom_sf"/>
</dbReference>
<evidence type="ECO:0000313" key="8">
    <source>
        <dbReference type="Proteomes" id="UP000326061"/>
    </source>
</evidence>
<accession>A0AAJ4A347</accession>
<keyword evidence="3 5" id="KW-1133">Transmembrane helix</keyword>
<dbReference type="InterPro" id="IPR050768">
    <property type="entry name" value="UPF0353/GerABKA_families"/>
</dbReference>
<dbReference type="Gene3D" id="3.40.50.410">
    <property type="entry name" value="von Willebrand factor, type A domain"/>
    <property type="match status" value="1"/>
</dbReference>
<dbReference type="RefSeq" id="WP_152298983.1">
    <property type="nucleotide sequence ID" value="NZ_CP041166.1"/>
</dbReference>
<proteinExistence type="predicted"/>
<name>A0AAJ4A347_9BACT</name>
<keyword evidence="8" id="KW-1185">Reference proteome</keyword>
<evidence type="ECO:0000259" key="6">
    <source>
        <dbReference type="PROSITE" id="PS50234"/>
    </source>
</evidence>
<dbReference type="SMART" id="SM00327">
    <property type="entry name" value="VWA"/>
    <property type="match status" value="1"/>
</dbReference>
<dbReference type="InterPro" id="IPR002035">
    <property type="entry name" value="VWF_A"/>
</dbReference>
<dbReference type="PANTHER" id="PTHR22550">
    <property type="entry name" value="SPORE GERMINATION PROTEIN"/>
    <property type="match status" value="1"/>
</dbReference>
<feature type="transmembrane region" description="Helical" evidence="5">
    <location>
        <begin position="6"/>
        <end position="23"/>
    </location>
</feature>
<keyword evidence="1" id="KW-1003">Cell membrane</keyword>
<protein>
    <submittedName>
        <fullName evidence="7">VWA domain-containing protein</fullName>
    </submittedName>
</protein>
<dbReference type="PROSITE" id="PS50234">
    <property type="entry name" value="VWFA"/>
    <property type="match status" value="1"/>
</dbReference>
<evidence type="ECO:0000313" key="7">
    <source>
        <dbReference type="EMBL" id="QFR42920.1"/>
    </source>
</evidence>
<feature type="domain" description="VWFA" evidence="6">
    <location>
        <begin position="83"/>
        <end position="266"/>
    </location>
</feature>
<evidence type="ECO:0000256" key="1">
    <source>
        <dbReference type="ARBA" id="ARBA00022475"/>
    </source>
</evidence>
<organism evidence="7 8">
    <name type="scientific">Sulfurimonas xiamenensis</name>
    <dbReference type="NCBI Taxonomy" id="2590021"/>
    <lineage>
        <taxon>Bacteria</taxon>
        <taxon>Pseudomonadati</taxon>
        <taxon>Campylobacterota</taxon>
        <taxon>Epsilonproteobacteria</taxon>
        <taxon>Campylobacterales</taxon>
        <taxon>Sulfurimonadaceae</taxon>
        <taxon>Sulfurimonas</taxon>
    </lineage>
</organism>
<dbReference type="Proteomes" id="UP000326061">
    <property type="component" value="Chromosome"/>
</dbReference>
<evidence type="ECO:0000256" key="5">
    <source>
        <dbReference type="SAM" id="Phobius"/>
    </source>
</evidence>
<sequence>MNNISLEYSFLILLLFPALYCIYRCKEHKKPNYFVHLHFLSAKKSFLKVEQLLKIFIFLLLFTALASPIAVDKINPLNRHGKDILLAIDASGSMNASGFDMEDEVSRGKRLSRLEIAKVIASDFIYKRESDNVGVVAFGDFAFIASPITYEKEIVVEMLSYLSHGMAGQNTAIGDAIAMGVRAFEHSRAKSKILILLTDGEHNSGEISPKEAAKLAQDADIKIHTIGMGSKGEADEALLQKIAKESGGVFFSAYSAKELKSIYEEIDAMESSKIKSREYLLKDFYYWVLLLFALGILLYLLYTEAKK</sequence>
<keyword evidence="2 5" id="KW-0812">Transmembrane</keyword>
<evidence type="ECO:0000256" key="2">
    <source>
        <dbReference type="ARBA" id="ARBA00022692"/>
    </source>
</evidence>
<gene>
    <name evidence="7" type="ORF">FJR47_02960</name>
</gene>
<dbReference type="EMBL" id="CP041166">
    <property type="protein sequence ID" value="QFR42920.1"/>
    <property type="molecule type" value="Genomic_DNA"/>
</dbReference>
<dbReference type="PANTHER" id="PTHR22550:SF5">
    <property type="entry name" value="LEUCINE ZIPPER PROTEIN 4"/>
    <property type="match status" value="1"/>
</dbReference>
<feature type="transmembrane region" description="Helical" evidence="5">
    <location>
        <begin position="52"/>
        <end position="71"/>
    </location>
</feature>
<feature type="transmembrane region" description="Helical" evidence="5">
    <location>
        <begin position="284"/>
        <end position="302"/>
    </location>
</feature>
<evidence type="ECO:0000256" key="4">
    <source>
        <dbReference type="ARBA" id="ARBA00023136"/>
    </source>
</evidence>